<keyword evidence="5" id="KW-1185">Reference proteome</keyword>
<evidence type="ECO:0000256" key="2">
    <source>
        <dbReference type="ARBA" id="ARBA00023235"/>
    </source>
</evidence>
<evidence type="ECO:0000313" key="5">
    <source>
        <dbReference type="Proteomes" id="UP000234530"/>
    </source>
</evidence>
<dbReference type="Proteomes" id="UP000234530">
    <property type="component" value="Chromosome"/>
</dbReference>
<dbReference type="InterPro" id="IPR008183">
    <property type="entry name" value="Aldose_1/G6P_1-epimerase"/>
</dbReference>
<evidence type="ECO:0000313" key="4">
    <source>
        <dbReference type="EMBL" id="AUH62930.1"/>
    </source>
</evidence>
<dbReference type="OrthoDB" id="9779408at2"/>
<keyword evidence="2" id="KW-0413">Isomerase</keyword>
<comment type="similarity">
    <text evidence="1">Belongs to the aldose epimerase family.</text>
</comment>
<dbReference type="InterPro" id="IPR014718">
    <property type="entry name" value="GH-type_carb-bd"/>
</dbReference>
<dbReference type="GO" id="GO:0004034">
    <property type="term" value="F:aldose 1-epimerase activity"/>
    <property type="evidence" value="ECO:0007669"/>
    <property type="project" value="TreeGrafter"/>
</dbReference>
<sequence length="323" mass="34760">MPPVVRNFGTHRDGSTVEAARISAHGPTIEVMTHGASLMRLEPDGGRSLVLGFETYQDYLDRGRHFGAIVGRYANRIGGARAVIGGEVRLLDRNWRGQHLLHGGDDGTGGRNWRIAEAGEDSVALTDHLPDGHMGFPGGLDVRVTYRILPGPVLEIVIEAVTDAPTLCNFAQHGYFNLTGGDSIADHLLTIPAEAYTPVDADLIPTGAVEPVQHTRFDFRQPTRLGAQMARGLLDHNLCLATSRQPCRAVAHLTAPGASHALTICSTEPGLQIYDGTHLGHRGIALEPQLWPDAPNHPGFPDAGLAPGETYRQVTRFVISRPG</sequence>
<evidence type="ECO:0000256" key="3">
    <source>
        <dbReference type="ARBA" id="ARBA00023277"/>
    </source>
</evidence>
<dbReference type="GO" id="GO:0006006">
    <property type="term" value="P:glucose metabolic process"/>
    <property type="evidence" value="ECO:0007669"/>
    <property type="project" value="TreeGrafter"/>
</dbReference>
<dbReference type="EMBL" id="CP025430">
    <property type="protein sequence ID" value="AUH62930.1"/>
    <property type="molecule type" value="Genomic_DNA"/>
</dbReference>
<dbReference type="AlphaFoldDB" id="A0A2H5EUG0"/>
<accession>A0A2H5EUG0</accession>
<dbReference type="PANTHER" id="PTHR10091">
    <property type="entry name" value="ALDOSE-1-EPIMERASE"/>
    <property type="match status" value="1"/>
</dbReference>
<organism evidence="4 5">
    <name type="scientific">Paracoccus zhejiangensis</name>
    <dbReference type="NCBI Taxonomy" id="1077935"/>
    <lineage>
        <taxon>Bacteria</taxon>
        <taxon>Pseudomonadati</taxon>
        <taxon>Pseudomonadota</taxon>
        <taxon>Alphaproteobacteria</taxon>
        <taxon>Rhodobacterales</taxon>
        <taxon>Paracoccaceae</taxon>
        <taxon>Paracoccus</taxon>
    </lineage>
</organism>
<name>A0A2H5EUG0_9RHOB</name>
<dbReference type="GO" id="GO:0033499">
    <property type="term" value="P:galactose catabolic process via UDP-galactose, Leloir pathway"/>
    <property type="evidence" value="ECO:0007669"/>
    <property type="project" value="TreeGrafter"/>
</dbReference>
<proteinExistence type="inferred from homology"/>
<dbReference type="KEGG" id="pzh:CX676_01065"/>
<evidence type="ECO:0000256" key="1">
    <source>
        <dbReference type="ARBA" id="ARBA00006206"/>
    </source>
</evidence>
<dbReference type="InterPro" id="IPR011013">
    <property type="entry name" value="Gal_mutarotase_sf_dom"/>
</dbReference>
<protein>
    <submittedName>
        <fullName evidence="4">Galactose mutarotase</fullName>
    </submittedName>
</protein>
<dbReference type="RefSeq" id="WP_101750972.1">
    <property type="nucleotide sequence ID" value="NZ_CP025430.1"/>
</dbReference>
<dbReference type="CDD" id="cd09019">
    <property type="entry name" value="galactose_mutarotase_like"/>
    <property type="match status" value="1"/>
</dbReference>
<dbReference type="PANTHER" id="PTHR10091:SF0">
    <property type="entry name" value="GALACTOSE MUTAROTASE"/>
    <property type="match status" value="1"/>
</dbReference>
<dbReference type="InterPro" id="IPR047215">
    <property type="entry name" value="Galactose_mutarotase-like"/>
</dbReference>
<keyword evidence="3" id="KW-0119">Carbohydrate metabolism</keyword>
<dbReference type="Gene3D" id="2.70.98.10">
    <property type="match status" value="1"/>
</dbReference>
<reference evidence="4 5" key="1">
    <citation type="journal article" date="2013" name="Antonie Van Leeuwenhoek">
        <title>Paracoccus zhejiangensis sp. nov., isolated from activated sludge in wastewater-treatment system.</title>
        <authorList>
            <person name="Wu Z.G."/>
            <person name="Zhang D.F."/>
            <person name="Liu Y.L."/>
            <person name="Wang F."/>
            <person name="Jiang X."/>
            <person name="Li C."/>
            <person name="Li S.P."/>
            <person name="Hong Q."/>
            <person name="Li W.J."/>
        </authorList>
    </citation>
    <scope>NUCLEOTIDE SEQUENCE [LARGE SCALE GENOMIC DNA]</scope>
    <source>
        <strain evidence="4 5">J6</strain>
    </source>
</reference>
<dbReference type="GO" id="GO:0030246">
    <property type="term" value="F:carbohydrate binding"/>
    <property type="evidence" value="ECO:0007669"/>
    <property type="project" value="InterPro"/>
</dbReference>
<dbReference type="Pfam" id="PF01263">
    <property type="entry name" value="Aldose_epim"/>
    <property type="match status" value="1"/>
</dbReference>
<dbReference type="SUPFAM" id="SSF74650">
    <property type="entry name" value="Galactose mutarotase-like"/>
    <property type="match status" value="1"/>
</dbReference>
<gene>
    <name evidence="4" type="ORF">CX676_01065</name>
</gene>